<keyword evidence="5" id="KW-1185">Reference proteome</keyword>
<dbReference type="Pfam" id="PF13354">
    <property type="entry name" value="Beta-lactamase2"/>
    <property type="match status" value="1"/>
</dbReference>
<protein>
    <submittedName>
        <fullName evidence="2">Beta-lactamase</fullName>
    </submittedName>
</protein>
<dbReference type="Gene3D" id="3.40.710.10">
    <property type="entry name" value="DD-peptidase/beta-lactamase superfamily"/>
    <property type="match status" value="1"/>
</dbReference>
<accession>I7KNP8</accession>
<evidence type="ECO:0000313" key="3">
    <source>
        <dbReference type="EMBL" id="KRN12280.1"/>
    </source>
</evidence>
<organism evidence="2 4">
    <name type="scientific">Lactobacillus gigeriorum DSM 23908 = CRBIP 24.85</name>
    <dbReference type="NCBI Taxonomy" id="1423751"/>
    <lineage>
        <taxon>Bacteria</taxon>
        <taxon>Bacillati</taxon>
        <taxon>Bacillota</taxon>
        <taxon>Bacilli</taxon>
        <taxon>Lactobacillales</taxon>
        <taxon>Lactobacillaceae</taxon>
        <taxon>Lactobacillus</taxon>
    </lineage>
</organism>
<evidence type="ECO:0000313" key="4">
    <source>
        <dbReference type="Proteomes" id="UP000009326"/>
    </source>
</evidence>
<evidence type="ECO:0000259" key="1">
    <source>
        <dbReference type="Pfam" id="PF13354"/>
    </source>
</evidence>
<dbReference type="EMBL" id="AYZO01000013">
    <property type="protein sequence ID" value="KRN12280.1"/>
    <property type="molecule type" value="Genomic_DNA"/>
</dbReference>
<proteinExistence type="predicted"/>
<dbReference type="Proteomes" id="UP000009326">
    <property type="component" value="Unassembled WGS sequence"/>
</dbReference>
<sequence length="291" mass="32116">MLYSASMKRNETATVKVIEPKIQRKAKAPSKKQHEPKAPKIETAEFNRKVSIVKGSQTDLATAITKAMGSNDSYQVVVQDLNNSKRFAKVANSNRVHKVDQIMRFFILLALYREEQKGKLRASTVVKISKADHAKNDQMLQVNIQYGLAYLRQAMMQGSKTAANALLRTIGSKQVAQIIQATGTKQTSLKGKFTANTVGETTAEDLNKAVLALYQGQVVKKEYAYRVLAAMHNPKIKLTSKLSGTIYGIGDSNAEIAIVQTNGKSYAISVWSNTNTKFAKLGEAVNKWFAK</sequence>
<evidence type="ECO:0000313" key="2">
    <source>
        <dbReference type="EMBL" id="CCI86874.1"/>
    </source>
</evidence>
<dbReference type="EMBL" id="CAKC01000040">
    <property type="protein sequence ID" value="CCI86874.1"/>
    <property type="molecule type" value="Genomic_DNA"/>
</dbReference>
<dbReference type="Proteomes" id="UP000051521">
    <property type="component" value="Unassembled WGS sequence"/>
</dbReference>
<dbReference type="GO" id="GO:0030655">
    <property type="term" value="P:beta-lactam antibiotic catabolic process"/>
    <property type="evidence" value="ECO:0007669"/>
    <property type="project" value="InterPro"/>
</dbReference>
<comment type="caution">
    <text evidence="2">The sequence shown here is derived from an EMBL/GenBank/DDBJ whole genome shotgun (WGS) entry which is preliminary data.</text>
</comment>
<feature type="domain" description="Beta-lactamase class A catalytic" evidence="1">
    <location>
        <begin position="75"/>
        <end position="271"/>
    </location>
</feature>
<dbReference type="InterPro" id="IPR045155">
    <property type="entry name" value="Beta-lactam_cat"/>
</dbReference>
<dbReference type="SUPFAM" id="SSF56601">
    <property type="entry name" value="beta-lactamase/transpeptidase-like"/>
    <property type="match status" value="1"/>
</dbReference>
<name>I7KNP8_9LACO</name>
<dbReference type="GO" id="GO:0008800">
    <property type="term" value="F:beta-lactamase activity"/>
    <property type="evidence" value="ECO:0007669"/>
    <property type="project" value="InterPro"/>
</dbReference>
<reference evidence="3 5" key="2">
    <citation type="journal article" date="2015" name="Genome Announc.">
        <title>Expanding the biotechnology potential of lactobacilli through comparative genomics of 213 strains and associated genera.</title>
        <authorList>
            <person name="Sun Z."/>
            <person name="Harris H.M."/>
            <person name="McCann A."/>
            <person name="Guo C."/>
            <person name="Argimon S."/>
            <person name="Zhang W."/>
            <person name="Yang X."/>
            <person name="Jeffery I.B."/>
            <person name="Cooney J.C."/>
            <person name="Kagawa T.F."/>
            <person name="Liu W."/>
            <person name="Song Y."/>
            <person name="Salvetti E."/>
            <person name="Wrobel A."/>
            <person name="Rasinkangas P."/>
            <person name="Parkhill J."/>
            <person name="Rea M.C."/>
            <person name="O'Sullivan O."/>
            <person name="Ritari J."/>
            <person name="Douillard F.P."/>
            <person name="Paul Ross R."/>
            <person name="Yang R."/>
            <person name="Briner A.E."/>
            <person name="Felis G.E."/>
            <person name="de Vos W.M."/>
            <person name="Barrangou R."/>
            <person name="Klaenhammer T.R."/>
            <person name="Caufield P.W."/>
            <person name="Cui Y."/>
            <person name="Zhang H."/>
            <person name="O'Toole P.W."/>
        </authorList>
    </citation>
    <scope>NUCLEOTIDE SEQUENCE [LARGE SCALE GENOMIC DNA]</scope>
    <source>
        <strain evidence="3 5">DSM 23908</strain>
    </source>
</reference>
<reference evidence="2 4" key="1">
    <citation type="submission" date="2012-06" db="EMBL/GenBank/DDBJ databases">
        <title>Draft genome sequence of Lactobacillus gigeriorum CRBIP 24.85T, isolated from chicken crop.</title>
        <authorList>
            <person name="Cousin S."/>
            <person name="Ma L."/>
            <person name="Creno S."/>
            <person name="Clermont D."/>
            <person name="Loux V."/>
            <person name="Bizet C."/>
            <person name="Bouchier C."/>
        </authorList>
    </citation>
    <scope>NUCLEOTIDE SEQUENCE [LARGE SCALE GENOMIC DNA]</scope>
    <source>
        <strain evidence="4">CRBIP 24.85T</strain>
        <strain evidence="2">Type strain: CRBIP 24.85</strain>
    </source>
</reference>
<dbReference type="InterPro" id="IPR012338">
    <property type="entry name" value="Beta-lactam/transpept-like"/>
</dbReference>
<dbReference type="AlphaFoldDB" id="I7KNP8"/>
<gene>
    <name evidence="2" type="ORF">BN52_09175</name>
    <name evidence="3" type="ORF">FC38_GL000378</name>
</gene>
<dbReference type="PATRIC" id="fig|1423751.3.peg.399"/>
<dbReference type="STRING" id="1423751.FC38_GL000378"/>
<evidence type="ECO:0000313" key="5">
    <source>
        <dbReference type="Proteomes" id="UP000051521"/>
    </source>
</evidence>